<dbReference type="AlphaFoldDB" id="A0AAN4Z198"/>
<reference evidence="2" key="1">
    <citation type="submission" date="2022-10" db="EMBL/GenBank/DDBJ databases">
        <title>Genome assembly of Pristionchus species.</title>
        <authorList>
            <person name="Yoshida K."/>
            <person name="Sommer R.J."/>
        </authorList>
    </citation>
    <scope>NUCLEOTIDE SEQUENCE [LARGE SCALE GENOMIC DNA]</scope>
    <source>
        <strain evidence="2">RS5460</strain>
    </source>
</reference>
<comment type="caution">
    <text evidence="1">The sequence shown here is derived from an EMBL/GenBank/DDBJ whole genome shotgun (WGS) entry which is preliminary data.</text>
</comment>
<keyword evidence="2" id="KW-1185">Reference proteome</keyword>
<organism evidence="1 2">
    <name type="scientific">Pristionchus mayeri</name>
    <dbReference type="NCBI Taxonomy" id="1317129"/>
    <lineage>
        <taxon>Eukaryota</taxon>
        <taxon>Metazoa</taxon>
        <taxon>Ecdysozoa</taxon>
        <taxon>Nematoda</taxon>
        <taxon>Chromadorea</taxon>
        <taxon>Rhabditida</taxon>
        <taxon>Rhabditina</taxon>
        <taxon>Diplogasteromorpha</taxon>
        <taxon>Diplogasteroidea</taxon>
        <taxon>Neodiplogasteridae</taxon>
        <taxon>Pristionchus</taxon>
    </lineage>
</organism>
<dbReference type="EMBL" id="BTRK01000001">
    <property type="protein sequence ID" value="GMR32183.1"/>
    <property type="molecule type" value="Genomic_DNA"/>
</dbReference>
<accession>A0AAN4Z198</accession>
<dbReference type="Proteomes" id="UP001328107">
    <property type="component" value="Unassembled WGS sequence"/>
</dbReference>
<protein>
    <submittedName>
        <fullName evidence="1">Uncharacterized protein</fullName>
    </submittedName>
</protein>
<evidence type="ECO:0000313" key="2">
    <source>
        <dbReference type="Proteomes" id="UP001328107"/>
    </source>
</evidence>
<feature type="non-terminal residue" evidence="1">
    <location>
        <position position="1"/>
    </location>
</feature>
<evidence type="ECO:0000313" key="1">
    <source>
        <dbReference type="EMBL" id="GMR32183.1"/>
    </source>
</evidence>
<proteinExistence type="predicted"/>
<name>A0AAN4Z198_9BILA</name>
<sequence>TTPRHFSNEIFWRVYTRAGIVREHPGGDQQEVVLLRDLDSIVRKRNCAICKSPLSKEELIVRKKISQNNRDFSIPHVHPLVTQPYHGEDCMYWKKHTQNYHLTTSN</sequence>
<gene>
    <name evidence="1" type="ORF">PMAYCL1PPCAC_02378</name>
</gene>